<dbReference type="PANTHER" id="PTHR43240">
    <property type="entry name" value="1,4-DIHYDROXY-2-NAPHTHOYL-COA THIOESTERASE 1"/>
    <property type="match status" value="1"/>
</dbReference>
<keyword evidence="5" id="KW-1185">Reference proteome</keyword>
<dbReference type="RefSeq" id="WP_048704462.1">
    <property type="nucleotide sequence ID" value="NZ_CP012034.1"/>
</dbReference>
<dbReference type="OrthoDB" id="9798208at2"/>
<dbReference type="AlphaFoldDB" id="A0A0H4QJP9"/>
<sequence length="126" mass="13606">MNLLENLGINVTDQSKTRVILKMKLEDKHMQPYKIMHGGISTVLAETAASIGANLNIDGDDEVAVGVDIMTHHLNPVKEGVLVTEATPVRVGNTIQTWTVTTHLEGHAISTSLSTVTLKKVPLKTV</sequence>
<protein>
    <submittedName>
        <fullName evidence="4">Aromatic compound catabolic protein</fullName>
    </submittedName>
</protein>
<accession>A0A0H4QJP9</accession>
<dbReference type="InterPro" id="IPR029069">
    <property type="entry name" value="HotDog_dom_sf"/>
</dbReference>
<dbReference type="InterPro" id="IPR003736">
    <property type="entry name" value="PAAI_dom"/>
</dbReference>
<dbReference type="PATRIC" id="fig|1007676.4.peg.1345"/>
<evidence type="ECO:0000256" key="1">
    <source>
        <dbReference type="ARBA" id="ARBA00008324"/>
    </source>
</evidence>
<organism evidence="4 5">
    <name type="scientific">Companilactobacillus ginsenosidimutans</name>
    <dbReference type="NCBI Taxonomy" id="1007676"/>
    <lineage>
        <taxon>Bacteria</taxon>
        <taxon>Bacillati</taxon>
        <taxon>Bacillota</taxon>
        <taxon>Bacilli</taxon>
        <taxon>Lactobacillales</taxon>
        <taxon>Lactobacillaceae</taxon>
        <taxon>Companilactobacillus</taxon>
    </lineage>
</organism>
<dbReference type="Pfam" id="PF03061">
    <property type="entry name" value="4HBT"/>
    <property type="match status" value="1"/>
</dbReference>
<keyword evidence="2" id="KW-0378">Hydrolase</keyword>
<feature type="domain" description="Thioesterase" evidence="3">
    <location>
        <begin position="34"/>
        <end position="106"/>
    </location>
</feature>
<dbReference type="STRING" id="1007676.ABM34_06745"/>
<dbReference type="KEGG" id="lgn:ABM34_06745"/>
<dbReference type="Gene3D" id="3.10.129.10">
    <property type="entry name" value="Hotdog Thioesterase"/>
    <property type="match status" value="1"/>
</dbReference>
<name>A0A0H4QJP9_9LACO</name>
<proteinExistence type="inferred from homology"/>
<dbReference type="Proteomes" id="UP000036106">
    <property type="component" value="Chromosome"/>
</dbReference>
<dbReference type="NCBIfam" id="TIGR00369">
    <property type="entry name" value="unchar_dom_1"/>
    <property type="match status" value="1"/>
</dbReference>
<dbReference type="EMBL" id="CP012034">
    <property type="protein sequence ID" value="AKP67266.1"/>
    <property type="molecule type" value="Genomic_DNA"/>
</dbReference>
<dbReference type="InterPro" id="IPR006683">
    <property type="entry name" value="Thioestr_dom"/>
</dbReference>
<dbReference type="GO" id="GO:0061522">
    <property type="term" value="F:1,4-dihydroxy-2-naphthoyl-CoA thioesterase activity"/>
    <property type="evidence" value="ECO:0007669"/>
    <property type="project" value="TreeGrafter"/>
</dbReference>
<dbReference type="CDD" id="cd03443">
    <property type="entry name" value="PaaI_thioesterase"/>
    <property type="match status" value="1"/>
</dbReference>
<evidence type="ECO:0000313" key="4">
    <source>
        <dbReference type="EMBL" id="AKP67266.1"/>
    </source>
</evidence>
<evidence type="ECO:0000256" key="2">
    <source>
        <dbReference type="ARBA" id="ARBA00022801"/>
    </source>
</evidence>
<gene>
    <name evidence="4" type="ORF">ABM34_06745</name>
</gene>
<comment type="similarity">
    <text evidence="1">Belongs to the thioesterase PaaI family.</text>
</comment>
<dbReference type="PANTHER" id="PTHR43240:SF5">
    <property type="entry name" value="1,4-DIHYDROXY-2-NAPHTHOYL-COA THIOESTERASE 1"/>
    <property type="match status" value="1"/>
</dbReference>
<dbReference type="SUPFAM" id="SSF54637">
    <property type="entry name" value="Thioesterase/thiol ester dehydrase-isomerase"/>
    <property type="match status" value="1"/>
</dbReference>
<reference evidence="5" key="1">
    <citation type="submission" date="2015-07" db="EMBL/GenBank/DDBJ databases">
        <title>Lactobacillus ginsenosidimutans/EMML 3141/ whole genome sequencing.</title>
        <authorList>
            <person name="Kim M.K."/>
            <person name="Im W.-T."/>
            <person name="Srinivasan S."/>
            <person name="Lee J.-J."/>
        </authorList>
    </citation>
    <scope>NUCLEOTIDE SEQUENCE [LARGE SCALE GENOMIC DNA]</scope>
    <source>
        <strain evidence="5">EMML 3041</strain>
    </source>
</reference>
<evidence type="ECO:0000313" key="5">
    <source>
        <dbReference type="Proteomes" id="UP000036106"/>
    </source>
</evidence>
<dbReference type="GO" id="GO:0005829">
    <property type="term" value="C:cytosol"/>
    <property type="evidence" value="ECO:0007669"/>
    <property type="project" value="TreeGrafter"/>
</dbReference>
<evidence type="ECO:0000259" key="3">
    <source>
        <dbReference type="Pfam" id="PF03061"/>
    </source>
</evidence>